<reference evidence="5 6" key="1">
    <citation type="submission" date="2020-10" db="EMBL/GenBank/DDBJ databases">
        <title>The genome of sulfurovum sp.</title>
        <authorList>
            <person name="Xie S."/>
            <person name="Shao Z."/>
            <person name="Jiang L."/>
        </authorList>
    </citation>
    <scope>NUCLEOTIDE SEQUENCE [LARGE SCALE GENOMIC DNA]</scope>
    <source>
        <strain evidence="5 6">ST-419</strain>
    </source>
</reference>
<proteinExistence type="inferred from homology"/>
<dbReference type="Pfam" id="PF11799">
    <property type="entry name" value="IMS_C"/>
    <property type="match status" value="1"/>
</dbReference>
<dbReference type="Proteomes" id="UP000595074">
    <property type="component" value="Chromosome"/>
</dbReference>
<name>A0A7M1S5X9_9BACT</name>
<evidence type="ECO:0000256" key="1">
    <source>
        <dbReference type="ARBA" id="ARBA00010945"/>
    </source>
</evidence>
<dbReference type="Gene3D" id="3.30.1490.100">
    <property type="entry name" value="DNA polymerase, Y-family, little finger domain"/>
    <property type="match status" value="1"/>
</dbReference>
<dbReference type="InterPro" id="IPR001126">
    <property type="entry name" value="UmuC"/>
</dbReference>
<keyword evidence="3" id="KW-0548">Nucleotidyltransferase</keyword>
<dbReference type="PROSITE" id="PS50173">
    <property type="entry name" value="UMUC"/>
    <property type="match status" value="1"/>
</dbReference>
<feature type="domain" description="UmuC" evidence="4">
    <location>
        <begin position="2"/>
        <end position="227"/>
    </location>
</feature>
<organism evidence="5 6">
    <name type="scientific">Sulfurovum indicum</name>
    <dbReference type="NCBI Taxonomy" id="2779528"/>
    <lineage>
        <taxon>Bacteria</taxon>
        <taxon>Pseudomonadati</taxon>
        <taxon>Campylobacterota</taxon>
        <taxon>Epsilonproteobacteria</taxon>
        <taxon>Campylobacterales</taxon>
        <taxon>Sulfurovaceae</taxon>
        <taxon>Sulfurovum</taxon>
    </lineage>
</organism>
<sequence length="422" mass="48742">MFLHIDIDSFFASAERAVDQSLKGIPMAVGSRSNLEIFDTERINIKLMNDNSGAFVAPVFYSDRQKSFEEYFVDTINGERKIRGIITSASYEARECGVKTAMPIAKALQLCPKMVVIPSHYKLYHTLSKRLYRFMLAKIPNVEQYSIDEFFGDVRGWVEDAEVYDFAKTLQEEIMEKFLLPVSIGISQAKWIAKLATESAKPYGIYEVKDIDSYIENIPIEAFPGIGRGFQKRLHAHYISTLGEVKRNKPLLYSWKKPGIQLYKRITGTDEEGIDVRSERKSIGISRTFDPIYEREEIKRRIMIMARHIVYMVMAIEVNPTTYYLKISYEYGVKVKKSETVHRVFSETLYKQLLEEMFRTISLPGKGAVKLSLNVSNFTSQHLKTLSLLDLHEDLHTHKLTKYLQHLRERFGLDIIKTGNEL</sequence>
<dbReference type="GO" id="GO:0003684">
    <property type="term" value="F:damaged DNA binding"/>
    <property type="evidence" value="ECO:0007669"/>
    <property type="project" value="InterPro"/>
</dbReference>
<dbReference type="PANTHER" id="PTHR11076:SF33">
    <property type="entry name" value="DNA POLYMERASE KAPPA"/>
    <property type="match status" value="1"/>
</dbReference>
<dbReference type="InterPro" id="IPR022880">
    <property type="entry name" value="DNApol_IV"/>
</dbReference>
<dbReference type="InterPro" id="IPR043502">
    <property type="entry name" value="DNA/RNA_pol_sf"/>
</dbReference>
<keyword evidence="6" id="KW-1185">Reference proteome</keyword>
<dbReference type="InterPro" id="IPR017961">
    <property type="entry name" value="DNA_pol_Y-fam_little_finger"/>
</dbReference>
<keyword evidence="3" id="KW-0239">DNA-directed DNA polymerase</keyword>
<dbReference type="GO" id="GO:0003887">
    <property type="term" value="F:DNA-directed DNA polymerase activity"/>
    <property type="evidence" value="ECO:0007669"/>
    <property type="project" value="UniProtKB-KW"/>
</dbReference>
<dbReference type="GO" id="GO:0006281">
    <property type="term" value="P:DNA repair"/>
    <property type="evidence" value="ECO:0007669"/>
    <property type="project" value="InterPro"/>
</dbReference>
<evidence type="ECO:0000256" key="2">
    <source>
        <dbReference type="ARBA" id="ARBA00022457"/>
    </source>
</evidence>
<evidence type="ECO:0000256" key="3">
    <source>
        <dbReference type="ARBA" id="ARBA00022932"/>
    </source>
</evidence>
<protein>
    <submittedName>
        <fullName evidence="5">DNA polymerase IV</fullName>
    </submittedName>
</protein>
<dbReference type="KEGG" id="sinu:IMZ28_05035"/>
<gene>
    <name evidence="5" type="ORF">IMZ28_05035</name>
</gene>
<accession>A0A7M1S5X9</accession>
<dbReference type="InterPro" id="IPR043128">
    <property type="entry name" value="Rev_trsase/Diguanyl_cyclase"/>
</dbReference>
<keyword evidence="3" id="KW-0808">Transferase</keyword>
<dbReference type="SUPFAM" id="SSF100879">
    <property type="entry name" value="Lesion bypass DNA polymerase (Y-family), little finger domain"/>
    <property type="match status" value="1"/>
</dbReference>
<comment type="similarity">
    <text evidence="1">Belongs to the DNA polymerase type-Y family.</text>
</comment>
<evidence type="ECO:0000313" key="6">
    <source>
        <dbReference type="Proteomes" id="UP000595074"/>
    </source>
</evidence>
<dbReference type="EMBL" id="CP063164">
    <property type="protein sequence ID" value="QOR62833.1"/>
    <property type="molecule type" value="Genomic_DNA"/>
</dbReference>
<dbReference type="InterPro" id="IPR050116">
    <property type="entry name" value="DNA_polymerase-Y"/>
</dbReference>
<dbReference type="AlphaFoldDB" id="A0A7M1S5X9"/>
<dbReference type="SUPFAM" id="SSF56672">
    <property type="entry name" value="DNA/RNA polymerases"/>
    <property type="match status" value="1"/>
</dbReference>
<keyword evidence="2" id="KW-0515">Mutator protein</keyword>
<dbReference type="PANTHER" id="PTHR11076">
    <property type="entry name" value="DNA REPAIR POLYMERASE UMUC / TRANSFERASE FAMILY MEMBER"/>
    <property type="match status" value="1"/>
</dbReference>
<dbReference type="RefSeq" id="WP_197549650.1">
    <property type="nucleotide sequence ID" value="NZ_CP063164.1"/>
</dbReference>
<evidence type="ECO:0000259" key="4">
    <source>
        <dbReference type="PROSITE" id="PS50173"/>
    </source>
</evidence>
<evidence type="ECO:0000313" key="5">
    <source>
        <dbReference type="EMBL" id="QOR62833.1"/>
    </source>
</evidence>
<dbReference type="Gene3D" id="3.40.1170.60">
    <property type="match status" value="1"/>
</dbReference>
<dbReference type="CDD" id="cd03586">
    <property type="entry name" value="PolY_Pol_IV_kappa"/>
    <property type="match status" value="1"/>
</dbReference>
<dbReference type="Pfam" id="PF00817">
    <property type="entry name" value="IMS"/>
    <property type="match status" value="1"/>
</dbReference>
<dbReference type="GO" id="GO:0042276">
    <property type="term" value="P:error-prone translesion synthesis"/>
    <property type="evidence" value="ECO:0007669"/>
    <property type="project" value="TreeGrafter"/>
</dbReference>
<dbReference type="Gene3D" id="3.30.70.270">
    <property type="match status" value="1"/>
</dbReference>
<dbReference type="InterPro" id="IPR036775">
    <property type="entry name" value="DNA_pol_Y-fam_lit_finger_sf"/>
</dbReference>